<dbReference type="Proteomes" id="UP000297245">
    <property type="component" value="Unassembled WGS sequence"/>
</dbReference>
<feature type="region of interest" description="Disordered" evidence="1">
    <location>
        <begin position="149"/>
        <end position="229"/>
    </location>
</feature>
<proteinExistence type="predicted"/>
<feature type="transmembrane region" description="Helical" evidence="2">
    <location>
        <begin position="238"/>
        <end position="262"/>
    </location>
</feature>
<dbReference type="EMBL" id="ML179081">
    <property type="protein sequence ID" value="THV02076.1"/>
    <property type="molecule type" value="Genomic_DNA"/>
</dbReference>
<sequence>MNRLISGNRVTGVRNVPFVRLLWMRNKVHGTIPVDHQDLVLFSFALLVGDAIYGIIAANQNERFTFDMNWSYTLDDSEPTSYTPPPRTGALLDSFYYNVSLLSLSNLHNAAHTLVLEASLPAVSPEALRGGAILFDYAKYQFDDGSDSSSVLTTDGSSTTISGSTVATSGTGQTQLATTVPSSNPSGTTTDGSSTTISGSTVATSGTGQTQLATTVPSSNPSGTGTSQADANAKKKHLAVILGLTFGGLAFLSFILTFFFCIRRHPPQKKIPSGTFPFKAPSGCCYSASPRTIDSVFKSN</sequence>
<organism evidence="3 4">
    <name type="scientific">Dendrothele bispora (strain CBS 962.96)</name>
    <dbReference type="NCBI Taxonomy" id="1314807"/>
    <lineage>
        <taxon>Eukaryota</taxon>
        <taxon>Fungi</taxon>
        <taxon>Dikarya</taxon>
        <taxon>Basidiomycota</taxon>
        <taxon>Agaricomycotina</taxon>
        <taxon>Agaricomycetes</taxon>
        <taxon>Agaricomycetidae</taxon>
        <taxon>Agaricales</taxon>
        <taxon>Agaricales incertae sedis</taxon>
        <taxon>Dendrothele</taxon>
    </lineage>
</organism>
<evidence type="ECO:0000256" key="1">
    <source>
        <dbReference type="SAM" id="MobiDB-lite"/>
    </source>
</evidence>
<feature type="compositionally biased region" description="Low complexity" evidence="1">
    <location>
        <begin position="153"/>
        <end position="174"/>
    </location>
</feature>
<keyword evidence="4" id="KW-1185">Reference proteome</keyword>
<evidence type="ECO:0000313" key="4">
    <source>
        <dbReference type="Proteomes" id="UP000297245"/>
    </source>
</evidence>
<protein>
    <submittedName>
        <fullName evidence="3">Uncharacterized protein</fullName>
    </submittedName>
</protein>
<keyword evidence="2" id="KW-1133">Transmembrane helix</keyword>
<dbReference type="AlphaFoldDB" id="A0A4V4HHB1"/>
<reference evidence="3 4" key="1">
    <citation type="journal article" date="2019" name="Nat. Ecol. Evol.">
        <title>Megaphylogeny resolves global patterns of mushroom evolution.</title>
        <authorList>
            <person name="Varga T."/>
            <person name="Krizsan K."/>
            <person name="Foldi C."/>
            <person name="Dima B."/>
            <person name="Sanchez-Garcia M."/>
            <person name="Sanchez-Ramirez S."/>
            <person name="Szollosi G.J."/>
            <person name="Szarkandi J.G."/>
            <person name="Papp V."/>
            <person name="Albert L."/>
            <person name="Andreopoulos W."/>
            <person name="Angelini C."/>
            <person name="Antonin V."/>
            <person name="Barry K.W."/>
            <person name="Bougher N.L."/>
            <person name="Buchanan P."/>
            <person name="Buyck B."/>
            <person name="Bense V."/>
            <person name="Catcheside P."/>
            <person name="Chovatia M."/>
            <person name="Cooper J."/>
            <person name="Damon W."/>
            <person name="Desjardin D."/>
            <person name="Finy P."/>
            <person name="Geml J."/>
            <person name="Haridas S."/>
            <person name="Hughes K."/>
            <person name="Justo A."/>
            <person name="Karasinski D."/>
            <person name="Kautmanova I."/>
            <person name="Kiss B."/>
            <person name="Kocsube S."/>
            <person name="Kotiranta H."/>
            <person name="LaButti K.M."/>
            <person name="Lechner B.E."/>
            <person name="Liimatainen K."/>
            <person name="Lipzen A."/>
            <person name="Lukacs Z."/>
            <person name="Mihaltcheva S."/>
            <person name="Morgado L.N."/>
            <person name="Niskanen T."/>
            <person name="Noordeloos M.E."/>
            <person name="Ohm R.A."/>
            <person name="Ortiz-Santana B."/>
            <person name="Ovrebo C."/>
            <person name="Racz N."/>
            <person name="Riley R."/>
            <person name="Savchenko A."/>
            <person name="Shiryaev A."/>
            <person name="Soop K."/>
            <person name="Spirin V."/>
            <person name="Szebenyi C."/>
            <person name="Tomsovsky M."/>
            <person name="Tulloss R.E."/>
            <person name="Uehling J."/>
            <person name="Grigoriev I.V."/>
            <person name="Vagvolgyi C."/>
            <person name="Papp T."/>
            <person name="Martin F.M."/>
            <person name="Miettinen O."/>
            <person name="Hibbett D.S."/>
            <person name="Nagy L.G."/>
        </authorList>
    </citation>
    <scope>NUCLEOTIDE SEQUENCE [LARGE SCALE GENOMIC DNA]</scope>
    <source>
        <strain evidence="3 4">CBS 962.96</strain>
    </source>
</reference>
<feature type="compositionally biased region" description="Polar residues" evidence="1">
    <location>
        <begin position="211"/>
        <end position="229"/>
    </location>
</feature>
<name>A0A4V4HHB1_DENBC</name>
<keyword evidence="2" id="KW-0812">Transmembrane</keyword>
<keyword evidence="2" id="KW-0472">Membrane</keyword>
<feature type="compositionally biased region" description="Low complexity" evidence="1">
    <location>
        <begin position="182"/>
        <end position="210"/>
    </location>
</feature>
<evidence type="ECO:0000313" key="3">
    <source>
        <dbReference type="EMBL" id="THV02076.1"/>
    </source>
</evidence>
<gene>
    <name evidence="3" type="ORF">K435DRAFT_792872</name>
</gene>
<evidence type="ECO:0000256" key="2">
    <source>
        <dbReference type="SAM" id="Phobius"/>
    </source>
</evidence>
<accession>A0A4V4HHB1</accession>